<proteinExistence type="inferred from homology"/>
<comment type="caution">
    <text evidence="3">The sequence shown here is derived from an EMBL/GenBank/DDBJ whole genome shotgun (WGS) entry which is preliminary data.</text>
</comment>
<name>A0ABU3TPF4_9BACT</name>
<accession>A0ABU3TPF4</accession>
<evidence type="ECO:0000259" key="2">
    <source>
        <dbReference type="Pfam" id="PF07978"/>
    </source>
</evidence>
<sequence length="247" mass="28377">MKNIFLFCLMSISFLGFTKKPDTRYYEMRIYYCHPGRLDALIQRFTNHTTKIFEKHGMTNVGYWIPNTNTDNALYYILSYPSQAARDTSWSHFGKDPEWKAVASKSEESGKIVAKVTSIFMHATDFSPKIKPSSADVDRTFEMRTYTAAPDKLPNILARFRDYTTKLFKKHGMDNIAYFTTIPKDGSQPKLLYFLAHKSEAAGKASFDAFRLDPKWISVKGESEKDGKIVDKVETMYLSPTSFSTIR</sequence>
<dbReference type="Pfam" id="PF07978">
    <property type="entry name" value="NIPSNAP"/>
    <property type="match status" value="2"/>
</dbReference>
<dbReference type="InterPro" id="IPR051557">
    <property type="entry name" value="NipSnap_domain"/>
</dbReference>
<comment type="similarity">
    <text evidence="1">Belongs to the NipSnap family.</text>
</comment>
<keyword evidence="4" id="KW-1185">Reference proteome</keyword>
<organism evidence="3 4">
    <name type="scientific">Aquirufa regiilacus</name>
    <dbReference type="NCBI Taxonomy" id="3024868"/>
    <lineage>
        <taxon>Bacteria</taxon>
        <taxon>Pseudomonadati</taxon>
        <taxon>Bacteroidota</taxon>
        <taxon>Cytophagia</taxon>
        <taxon>Cytophagales</taxon>
        <taxon>Flectobacillaceae</taxon>
        <taxon>Aquirufa</taxon>
    </lineage>
</organism>
<dbReference type="InterPro" id="IPR012577">
    <property type="entry name" value="NIPSNAP"/>
</dbReference>
<protein>
    <submittedName>
        <fullName evidence="3">NIPSNAP family protein</fullName>
    </submittedName>
</protein>
<feature type="domain" description="NIPSNAP" evidence="2">
    <location>
        <begin position="26"/>
        <end position="128"/>
    </location>
</feature>
<dbReference type="Gene3D" id="3.30.70.100">
    <property type="match status" value="2"/>
</dbReference>
<dbReference type="Proteomes" id="UP001249959">
    <property type="component" value="Unassembled WGS sequence"/>
</dbReference>
<evidence type="ECO:0000256" key="1">
    <source>
        <dbReference type="ARBA" id="ARBA00005291"/>
    </source>
</evidence>
<dbReference type="PANTHER" id="PTHR21017:SF17">
    <property type="entry name" value="PROTEIN NIPSNAP"/>
    <property type="match status" value="1"/>
</dbReference>
<feature type="domain" description="NIPSNAP" evidence="2">
    <location>
        <begin position="141"/>
        <end position="244"/>
    </location>
</feature>
<evidence type="ECO:0000313" key="3">
    <source>
        <dbReference type="EMBL" id="MDU0807741.1"/>
    </source>
</evidence>
<gene>
    <name evidence="3" type="ORF">PQG45_01685</name>
</gene>
<evidence type="ECO:0000313" key="4">
    <source>
        <dbReference type="Proteomes" id="UP001249959"/>
    </source>
</evidence>
<dbReference type="RefSeq" id="WP_315575809.1">
    <property type="nucleotide sequence ID" value="NZ_JARDXH010000003.1"/>
</dbReference>
<reference evidence="3 4" key="1">
    <citation type="submission" date="2023-09" db="EMBL/GenBank/DDBJ databases">
        <title>Aquirufa genomes.</title>
        <authorList>
            <person name="Pitt A."/>
        </authorList>
    </citation>
    <scope>NUCLEOTIDE SEQUENCE [LARGE SCALE GENOMIC DNA]</scope>
    <source>
        <strain evidence="3 4">LEOWEIH-7C</strain>
    </source>
</reference>
<dbReference type="PANTHER" id="PTHR21017">
    <property type="entry name" value="NIPSNAP-RELATED"/>
    <property type="match status" value="1"/>
</dbReference>
<dbReference type="SUPFAM" id="SSF54909">
    <property type="entry name" value="Dimeric alpha+beta barrel"/>
    <property type="match status" value="2"/>
</dbReference>
<dbReference type="InterPro" id="IPR011008">
    <property type="entry name" value="Dimeric_a/b-barrel"/>
</dbReference>
<dbReference type="EMBL" id="JAVNWW010000001">
    <property type="protein sequence ID" value="MDU0807741.1"/>
    <property type="molecule type" value="Genomic_DNA"/>
</dbReference>